<dbReference type="CDD" id="cd05254">
    <property type="entry name" value="dTDP_HR_like_SDR_e"/>
    <property type="match status" value="1"/>
</dbReference>
<dbReference type="GO" id="GO:0008831">
    <property type="term" value="F:dTDP-4-dehydrorhamnose reductase activity"/>
    <property type="evidence" value="ECO:0007669"/>
    <property type="project" value="TreeGrafter"/>
</dbReference>
<dbReference type="EMBL" id="UINC01071045">
    <property type="protein sequence ID" value="SVC05663.1"/>
    <property type="molecule type" value="Genomic_DNA"/>
</dbReference>
<dbReference type="GO" id="GO:0019305">
    <property type="term" value="P:dTDP-rhamnose biosynthetic process"/>
    <property type="evidence" value="ECO:0007669"/>
    <property type="project" value="TreeGrafter"/>
</dbReference>
<dbReference type="PANTHER" id="PTHR10491">
    <property type="entry name" value="DTDP-4-DEHYDRORHAMNOSE REDUCTASE"/>
    <property type="match status" value="1"/>
</dbReference>
<dbReference type="SUPFAM" id="SSF51735">
    <property type="entry name" value="NAD(P)-binding Rossmann-fold domains"/>
    <property type="match status" value="1"/>
</dbReference>
<evidence type="ECO:0000313" key="2">
    <source>
        <dbReference type="EMBL" id="SVC05663.1"/>
    </source>
</evidence>
<dbReference type="PANTHER" id="PTHR10491:SF4">
    <property type="entry name" value="METHIONINE ADENOSYLTRANSFERASE 2 SUBUNIT BETA"/>
    <property type="match status" value="1"/>
</dbReference>
<accession>A0A382J3J9</accession>
<dbReference type="InterPro" id="IPR036291">
    <property type="entry name" value="NAD(P)-bd_dom_sf"/>
</dbReference>
<proteinExistence type="predicted"/>
<dbReference type="Gene3D" id="3.90.25.10">
    <property type="entry name" value="UDP-galactose 4-epimerase, domain 1"/>
    <property type="match status" value="1"/>
</dbReference>
<dbReference type="InterPro" id="IPR029903">
    <property type="entry name" value="RmlD-like-bd"/>
</dbReference>
<feature type="domain" description="RmlD-like substrate binding" evidence="1">
    <location>
        <begin position="1"/>
        <end position="295"/>
    </location>
</feature>
<dbReference type="Gene3D" id="3.40.50.720">
    <property type="entry name" value="NAD(P)-binding Rossmann-like Domain"/>
    <property type="match status" value="1"/>
</dbReference>
<dbReference type="NCBIfam" id="NF007440">
    <property type="entry name" value="PRK09987.1"/>
    <property type="match status" value="1"/>
</dbReference>
<gene>
    <name evidence="2" type="ORF">METZ01_LOCUS258517</name>
</gene>
<name>A0A382J3J9_9ZZZZ</name>
<sequence>MKILLLGANGQVGWELQRSLAPLGQMKACDRHALDLGNFDRLLAYTRDYRPEIIVNAAAYTAVDKAETEKDKAYRINAEAVALLADEAKLLNAWLIHYSTDYVFDGTKSNAYLETDETNPQSVYGKTKLQGEEAIKESECNHVIFRTSWIFAARGANFVKTMIRLAREQKELKVVSDQIGVPTSAELIADLTALCLYQITRKKNSAPDATGIYHLTPAGKTSWHEFAQFVITESLRLGATFLAGPDNVVPIRTSEYPLPAKRPSNSLLDAQKLRNTFNLYMPPWQTHVKRLITEIHTQQII</sequence>
<dbReference type="InterPro" id="IPR005913">
    <property type="entry name" value="dTDP_dehydrorham_reduct"/>
</dbReference>
<organism evidence="2">
    <name type="scientific">marine metagenome</name>
    <dbReference type="NCBI Taxonomy" id="408172"/>
    <lineage>
        <taxon>unclassified sequences</taxon>
        <taxon>metagenomes</taxon>
        <taxon>ecological metagenomes</taxon>
    </lineage>
</organism>
<dbReference type="GO" id="GO:0005829">
    <property type="term" value="C:cytosol"/>
    <property type="evidence" value="ECO:0007669"/>
    <property type="project" value="TreeGrafter"/>
</dbReference>
<evidence type="ECO:0000259" key="1">
    <source>
        <dbReference type="Pfam" id="PF04321"/>
    </source>
</evidence>
<dbReference type="AlphaFoldDB" id="A0A382J3J9"/>
<dbReference type="NCBIfam" id="TIGR01214">
    <property type="entry name" value="rmlD"/>
    <property type="match status" value="1"/>
</dbReference>
<reference evidence="2" key="1">
    <citation type="submission" date="2018-05" db="EMBL/GenBank/DDBJ databases">
        <authorList>
            <person name="Lanie J.A."/>
            <person name="Ng W.-L."/>
            <person name="Kazmierczak K.M."/>
            <person name="Andrzejewski T.M."/>
            <person name="Davidsen T.M."/>
            <person name="Wayne K.J."/>
            <person name="Tettelin H."/>
            <person name="Glass J.I."/>
            <person name="Rusch D."/>
            <person name="Podicherti R."/>
            <person name="Tsui H.-C.T."/>
            <person name="Winkler M.E."/>
        </authorList>
    </citation>
    <scope>NUCLEOTIDE SEQUENCE</scope>
</reference>
<dbReference type="Pfam" id="PF04321">
    <property type="entry name" value="RmlD_sub_bind"/>
    <property type="match status" value="1"/>
</dbReference>
<protein>
    <recommendedName>
        <fullName evidence="1">RmlD-like substrate binding domain-containing protein</fullName>
    </recommendedName>
</protein>